<dbReference type="EMBL" id="MN740307">
    <property type="protein sequence ID" value="QHT99312.1"/>
    <property type="molecule type" value="Genomic_DNA"/>
</dbReference>
<protein>
    <submittedName>
        <fullName evidence="1">Uncharacterized protein</fullName>
    </submittedName>
</protein>
<evidence type="ECO:0000313" key="1">
    <source>
        <dbReference type="EMBL" id="QHT99312.1"/>
    </source>
</evidence>
<sequence>MADKSSINKAFNTLIFNFLDDIISIYPEQEDISTAKTSLMTFKQMNPTIITKSWYKMVYVPYKDVIDAGDITFFFEKDYNSDLQNIPNGKEIMKIIDKIRRPIGKMDEKNKGHCAEYITKLSKLSEMYGSM</sequence>
<dbReference type="AlphaFoldDB" id="A0A6C0J1Y0"/>
<organism evidence="1">
    <name type="scientific">viral metagenome</name>
    <dbReference type="NCBI Taxonomy" id="1070528"/>
    <lineage>
        <taxon>unclassified sequences</taxon>
        <taxon>metagenomes</taxon>
        <taxon>organismal metagenomes</taxon>
    </lineage>
</organism>
<accession>A0A6C0J1Y0</accession>
<reference evidence="1" key="1">
    <citation type="journal article" date="2020" name="Nature">
        <title>Giant virus diversity and host interactions through global metagenomics.</title>
        <authorList>
            <person name="Schulz F."/>
            <person name="Roux S."/>
            <person name="Paez-Espino D."/>
            <person name="Jungbluth S."/>
            <person name="Walsh D.A."/>
            <person name="Denef V.J."/>
            <person name="McMahon K.D."/>
            <person name="Konstantinidis K.T."/>
            <person name="Eloe-Fadrosh E.A."/>
            <person name="Kyrpides N.C."/>
            <person name="Woyke T."/>
        </authorList>
    </citation>
    <scope>NUCLEOTIDE SEQUENCE</scope>
    <source>
        <strain evidence="1">GVMAG-M-3300025699-48</strain>
    </source>
</reference>
<name>A0A6C0J1Y0_9ZZZZ</name>
<proteinExistence type="predicted"/>